<dbReference type="SUPFAM" id="SSF50729">
    <property type="entry name" value="PH domain-like"/>
    <property type="match status" value="1"/>
</dbReference>
<dbReference type="Gene3D" id="2.30.29.30">
    <property type="entry name" value="Pleckstrin-homology domain (PH domain)/Phosphotyrosine-binding domain (PTB)"/>
    <property type="match status" value="1"/>
</dbReference>
<name>A0AAN8SD52_POLSC</name>
<dbReference type="CDD" id="cd05128">
    <property type="entry name" value="RasGAP_GAP1_like"/>
    <property type="match status" value="1"/>
</dbReference>
<dbReference type="EMBL" id="JAWJWE010000001">
    <property type="protein sequence ID" value="KAK6644718.1"/>
    <property type="molecule type" value="Genomic_DNA"/>
</dbReference>
<dbReference type="PANTHER" id="PTHR10194">
    <property type="entry name" value="RAS GTPASE-ACTIVATING PROTEINS"/>
    <property type="match status" value="1"/>
</dbReference>
<dbReference type="SMART" id="SM00239">
    <property type="entry name" value="C2"/>
    <property type="match status" value="2"/>
</dbReference>
<dbReference type="Pfam" id="PF00169">
    <property type="entry name" value="PH"/>
    <property type="match status" value="1"/>
</dbReference>
<evidence type="ECO:0000256" key="3">
    <source>
        <dbReference type="ARBA" id="ARBA00022771"/>
    </source>
</evidence>
<dbReference type="GO" id="GO:0035556">
    <property type="term" value="P:intracellular signal transduction"/>
    <property type="evidence" value="ECO:0007669"/>
    <property type="project" value="InterPro"/>
</dbReference>
<keyword evidence="3 5" id="KW-0863">Zinc-finger</keyword>
<evidence type="ECO:0000313" key="11">
    <source>
        <dbReference type="Proteomes" id="UP001372834"/>
    </source>
</evidence>
<dbReference type="PROSITE" id="PS50004">
    <property type="entry name" value="C2"/>
    <property type="match status" value="2"/>
</dbReference>
<dbReference type="PROSITE" id="PS50018">
    <property type="entry name" value="RAS_GTPASE_ACTIV_2"/>
    <property type="match status" value="1"/>
</dbReference>
<dbReference type="PANTHER" id="PTHR10194:SF148">
    <property type="entry name" value="GTPASE-ACTIVATING PROTEIN"/>
    <property type="match status" value="1"/>
</dbReference>
<feature type="region of interest" description="Disordered" evidence="6">
    <location>
        <begin position="917"/>
        <end position="957"/>
    </location>
</feature>
<dbReference type="InterPro" id="IPR001562">
    <property type="entry name" value="Znf_Btk_motif"/>
</dbReference>
<evidence type="ECO:0000259" key="7">
    <source>
        <dbReference type="PROSITE" id="PS50003"/>
    </source>
</evidence>
<dbReference type="InterPro" id="IPR008936">
    <property type="entry name" value="Rho_GTPase_activation_prot"/>
</dbReference>
<accession>A0AAN8SD52</accession>
<dbReference type="InterPro" id="IPR039360">
    <property type="entry name" value="Ras_GTPase"/>
</dbReference>
<dbReference type="Pfam" id="PF00616">
    <property type="entry name" value="RasGAP"/>
    <property type="match status" value="1"/>
</dbReference>
<dbReference type="SMART" id="SM00323">
    <property type="entry name" value="RasGAP"/>
    <property type="match status" value="1"/>
</dbReference>
<feature type="compositionally biased region" description="Basic and acidic residues" evidence="6">
    <location>
        <begin position="937"/>
        <end position="951"/>
    </location>
</feature>
<dbReference type="Gene3D" id="2.60.40.150">
    <property type="entry name" value="C2 domain"/>
    <property type="match status" value="2"/>
</dbReference>
<evidence type="ECO:0000313" key="10">
    <source>
        <dbReference type="EMBL" id="KAK6644718.1"/>
    </source>
</evidence>
<evidence type="ECO:0000256" key="5">
    <source>
        <dbReference type="PROSITE-ProRule" id="PRU00432"/>
    </source>
</evidence>
<dbReference type="InterPro" id="IPR000008">
    <property type="entry name" value="C2_dom"/>
</dbReference>
<evidence type="ECO:0000256" key="1">
    <source>
        <dbReference type="ARBA" id="ARBA00022468"/>
    </source>
</evidence>
<dbReference type="GO" id="GO:0008270">
    <property type="term" value="F:zinc ion binding"/>
    <property type="evidence" value="ECO:0007669"/>
    <property type="project" value="UniProtKB-KW"/>
</dbReference>
<dbReference type="AlphaFoldDB" id="A0AAN8SD52"/>
<keyword evidence="2" id="KW-0479">Metal-binding</keyword>
<dbReference type="PROSITE" id="PS51113">
    <property type="entry name" value="ZF_BTK"/>
    <property type="match status" value="1"/>
</dbReference>
<dbReference type="SMART" id="SM00233">
    <property type="entry name" value="PH"/>
    <property type="match status" value="1"/>
</dbReference>
<dbReference type="SUPFAM" id="SSF48350">
    <property type="entry name" value="GTPase activation domain, GAP"/>
    <property type="match status" value="1"/>
</dbReference>
<feature type="domain" description="Ras-GAP" evidence="9">
    <location>
        <begin position="348"/>
        <end position="542"/>
    </location>
</feature>
<dbReference type="InterPro" id="IPR011993">
    <property type="entry name" value="PH-like_dom_sf"/>
</dbReference>
<organism evidence="10 11">
    <name type="scientific">Polyplax serrata</name>
    <name type="common">Common mouse louse</name>
    <dbReference type="NCBI Taxonomy" id="468196"/>
    <lineage>
        <taxon>Eukaryota</taxon>
        <taxon>Metazoa</taxon>
        <taxon>Ecdysozoa</taxon>
        <taxon>Arthropoda</taxon>
        <taxon>Hexapoda</taxon>
        <taxon>Insecta</taxon>
        <taxon>Pterygota</taxon>
        <taxon>Neoptera</taxon>
        <taxon>Paraneoptera</taxon>
        <taxon>Psocodea</taxon>
        <taxon>Troctomorpha</taxon>
        <taxon>Phthiraptera</taxon>
        <taxon>Anoplura</taxon>
        <taxon>Polyplacidae</taxon>
        <taxon>Polyplax</taxon>
    </lineage>
</organism>
<dbReference type="Pfam" id="PF00779">
    <property type="entry name" value="BTK"/>
    <property type="match status" value="1"/>
</dbReference>
<protein>
    <recommendedName>
        <fullName evidence="12">Ras GTPase-activating protein</fullName>
    </recommendedName>
</protein>
<dbReference type="InterPro" id="IPR035892">
    <property type="entry name" value="C2_domain_sf"/>
</dbReference>
<comment type="caution">
    <text evidence="10">The sequence shown here is derived from an EMBL/GenBank/DDBJ whole genome shotgun (WGS) entry which is preliminary data.</text>
</comment>
<feature type="domain" description="C2" evidence="8">
    <location>
        <begin position="1"/>
        <end position="109"/>
    </location>
</feature>
<dbReference type="CDD" id="cd01244">
    <property type="entry name" value="PH_GAP1-like"/>
    <property type="match status" value="1"/>
</dbReference>
<gene>
    <name evidence="10" type="ORF">RUM43_000987</name>
</gene>
<evidence type="ECO:0000259" key="9">
    <source>
        <dbReference type="PROSITE" id="PS50018"/>
    </source>
</evidence>
<dbReference type="InterPro" id="IPR001936">
    <property type="entry name" value="RasGAP_dom"/>
</dbReference>
<reference evidence="10 11" key="1">
    <citation type="submission" date="2023-10" db="EMBL/GenBank/DDBJ databases">
        <title>Genomes of two closely related lineages of the louse Polyplax serrata with different host specificities.</title>
        <authorList>
            <person name="Martinu J."/>
            <person name="Tarabai H."/>
            <person name="Stefka J."/>
            <person name="Hypsa V."/>
        </authorList>
    </citation>
    <scope>NUCLEOTIDE SEQUENCE [LARGE SCALE GENOMIC DNA]</scope>
    <source>
        <strain evidence="10">HR10_N</strain>
    </source>
</reference>
<dbReference type="PROSITE" id="PS50003">
    <property type="entry name" value="PH_DOMAIN"/>
    <property type="match status" value="1"/>
</dbReference>
<dbReference type="Pfam" id="PF00168">
    <property type="entry name" value="C2"/>
    <property type="match status" value="2"/>
</dbReference>
<dbReference type="SMART" id="SM00107">
    <property type="entry name" value="BTK"/>
    <property type="match status" value="1"/>
</dbReference>
<keyword evidence="4" id="KW-0862">Zinc</keyword>
<proteinExistence type="predicted"/>
<evidence type="ECO:0008006" key="12">
    <source>
        <dbReference type="Google" id="ProtNLM"/>
    </source>
</evidence>
<dbReference type="CDD" id="cd04010">
    <property type="entry name" value="C2B_RasA3"/>
    <property type="match status" value="1"/>
</dbReference>
<evidence type="ECO:0000256" key="6">
    <source>
        <dbReference type="SAM" id="MobiDB-lite"/>
    </source>
</evidence>
<dbReference type="SUPFAM" id="SSF49562">
    <property type="entry name" value="C2 domain (Calcium/lipid-binding domain, CaLB)"/>
    <property type="match status" value="2"/>
</dbReference>
<dbReference type="Proteomes" id="UP001372834">
    <property type="component" value="Unassembled WGS sequence"/>
</dbReference>
<dbReference type="GO" id="GO:0005096">
    <property type="term" value="F:GTPase activator activity"/>
    <property type="evidence" value="ECO:0007669"/>
    <property type="project" value="UniProtKB-KW"/>
</dbReference>
<evidence type="ECO:0000256" key="2">
    <source>
        <dbReference type="ARBA" id="ARBA00022723"/>
    </source>
</evidence>
<evidence type="ECO:0000259" key="8">
    <source>
        <dbReference type="PROSITE" id="PS50004"/>
    </source>
</evidence>
<feature type="domain" description="PH" evidence="7">
    <location>
        <begin position="601"/>
        <end position="703"/>
    </location>
</feature>
<dbReference type="InterPro" id="IPR001849">
    <property type="entry name" value="PH_domain"/>
</dbReference>
<dbReference type="Gene3D" id="1.10.506.10">
    <property type="entry name" value="GTPase Activation - p120gap, domain 1"/>
    <property type="match status" value="2"/>
</dbReference>
<sequence length="957" mass="109584">MADQKHEVRVEERLKIKIGEAKNLPGRHPSGQRDVFCALTLDQEEIFRTTTVERTLNPFFGEEFQFEIPRKFRYLSVYVYDRDKTEKVIGKVAIKREDLTSYNNKDHWFPLKNVDCDSEVQGKCQIGVKLENNMESNGDDKVVVRLLECSDLTLKGGSCDPFATVTMVYSNGKQDSKRTKVKKKTNSPKFDETFTFELPNANGKQGQNHDRDTYHVQNSERDVEFSEVLVTLWHDSPGMSDNLFLGEVRIPVQFHVIQQYGVNNAWYYLQPRTNKNRNSSKSHSVNSTLKSTNNLNELGSIRLKMNYEADHVFPSQFYQPLRKILLESSSMKPITSSAAYILGEIVTSKMEAAQPLVRIMTHHGQIVSIIKALAKWEISKLTDANTIFRGNTLVSKMMDEVMQLAGSHYLRSTLKPSLEVILSEKKQCEIDPTRVKDTDQIEANLANLKEYVEKVFKSITSSALSCPTVICELFQVLKELAIERFPNNNEVRYSVISVFIFLRFFAPAILGPKLFDLTTSPIDQQTNRTLTLISKTMQSLGNLVSCKYKSSGLEQHKEKYMSQLLESFQTPSHIEAVRQFLELISATSRPNGQSCATYAPVVLKEGIMVKRAQGRKRFGRKNFKQRYFRLTTQDLSYSKAKGKEPLCCIPLSQILAVERLNEDSFKMKNMFQIIQSERRMLYVQANNCVEEKEWIDILTKICQTNTNRLERFHPSAFINGKWLCCNALQESAQGCQEVTRRERLEMTLDPDRELQRIHSIIICHIKRLETLINGCYFYNNESNSAPQCVVEDVSSYLHTLNELKNMSLTLEHEHRIYQRQLARETKYGSKQAPIGDNNYLLLATRSRLDPTVTLRNYDSWKIGSSSSMPAMTAVRSCSSFRNPKSDQESNVYTILKYDYSPSCHQYDPSVICQGASPAGDMTTSLSTDDSYGKRQSGKKDIHGKKSMDQVNERVWSS</sequence>
<feature type="domain" description="C2" evidence="8">
    <location>
        <begin position="122"/>
        <end position="267"/>
    </location>
</feature>
<keyword evidence="1" id="KW-0343">GTPase activation</keyword>
<evidence type="ECO:0000256" key="4">
    <source>
        <dbReference type="ARBA" id="ARBA00022833"/>
    </source>
</evidence>